<evidence type="ECO:0000256" key="1">
    <source>
        <dbReference type="ARBA" id="ARBA00005591"/>
    </source>
</evidence>
<feature type="chain" id="PRO_5003919216" description="peptide-methionine (S)-S-oxide reductase" evidence="9">
    <location>
        <begin position="23"/>
        <end position="381"/>
    </location>
</feature>
<reference evidence="11 12" key="1">
    <citation type="submission" date="2011-10" db="EMBL/GenBank/DDBJ databases">
        <authorList>
            <person name="Genoscope - CEA"/>
        </authorList>
    </citation>
    <scope>NUCLEOTIDE SEQUENCE [LARGE SCALE GENOMIC DNA]</scope>
    <source>
        <strain evidence="11 12">RCC 1105</strain>
    </source>
</reference>
<evidence type="ECO:0000259" key="10">
    <source>
        <dbReference type="Pfam" id="PF01625"/>
    </source>
</evidence>
<dbReference type="STRING" id="41875.K8EGE8"/>
<dbReference type="PANTHER" id="PTHR42799:SF2">
    <property type="entry name" value="MITOCHONDRIAL PEPTIDE METHIONINE SULFOXIDE REDUCTASE"/>
    <property type="match status" value="1"/>
</dbReference>
<keyword evidence="12" id="KW-1185">Reference proteome</keyword>
<evidence type="ECO:0000256" key="4">
    <source>
        <dbReference type="ARBA" id="ARBA00030273"/>
    </source>
</evidence>
<protein>
    <recommendedName>
        <fullName evidence="2">peptide-methionine (S)-S-oxide reductase</fullName>
        <ecNumber evidence="2">1.8.4.11</ecNumber>
    </recommendedName>
    <alternativeName>
        <fullName evidence="5">Peptide-methionine (S)-S-oxide reductase</fullName>
    </alternativeName>
    <alternativeName>
        <fullName evidence="4">Protein-methionine-S-oxide reductase</fullName>
    </alternativeName>
</protein>
<evidence type="ECO:0000256" key="6">
    <source>
        <dbReference type="ARBA" id="ARBA00047806"/>
    </source>
</evidence>
<dbReference type="PANTHER" id="PTHR42799">
    <property type="entry name" value="MITOCHONDRIAL PEPTIDE METHIONINE SULFOXIDE REDUCTASE"/>
    <property type="match status" value="1"/>
</dbReference>
<dbReference type="KEGG" id="bpg:Bathy06g02000"/>
<keyword evidence="9" id="KW-0732">Signal</keyword>
<comment type="catalytic activity">
    <reaction evidence="6">
        <text>L-methionyl-[protein] + [thioredoxin]-disulfide + H2O = L-methionyl-(S)-S-oxide-[protein] + [thioredoxin]-dithiol</text>
        <dbReference type="Rhea" id="RHEA:14217"/>
        <dbReference type="Rhea" id="RHEA-COMP:10698"/>
        <dbReference type="Rhea" id="RHEA-COMP:10700"/>
        <dbReference type="Rhea" id="RHEA-COMP:12313"/>
        <dbReference type="Rhea" id="RHEA-COMP:12315"/>
        <dbReference type="ChEBI" id="CHEBI:15377"/>
        <dbReference type="ChEBI" id="CHEBI:16044"/>
        <dbReference type="ChEBI" id="CHEBI:29950"/>
        <dbReference type="ChEBI" id="CHEBI:44120"/>
        <dbReference type="ChEBI" id="CHEBI:50058"/>
        <dbReference type="EC" id="1.8.4.11"/>
    </reaction>
</comment>
<dbReference type="InterPro" id="IPR036509">
    <property type="entry name" value="Met_Sox_Rdtase_MsrA_sf"/>
</dbReference>
<evidence type="ECO:0000256" key="8">
    <source>
        <dbReference type="SAM" id="MobiDB-lite"/>
    </source>
</evidence>
<dbReference type="SUPFAM" id="SSF55068">
    <property type="entry name" value="Peptide methionine sulfoxide reductase"/>
    <property type="match status" value="1"/>
</dbReference>
<name>K8EGE8_9CHLO</name>
<dbReference type="InterPro" id="IPR050162">
    <property type="entry name" value="MsrA_MetSO_reductase"/>
</dbReference>
<evidence type="ECO:0000256" key="7">
    <source>
        <dbReference type="ARBA" id="ARBA00048782"/>
    </source>
</evidence>
<evidence type="ECO:0000256" key="2">
    <source>
        <dbReference type="ARBA" id="ARBA00012502"/>
    </source>
</evidence>
<dbReference type="GO" id="GO:0034599">
    <property type="term" value="P:cellular response to oxidative stress"/>
    <property type="evidence" value="ECO:0007669"/>
    <property type="project" value="TreeGrafter"/>
</dbReference>
<dbReference type="Proteomes" id="UP000198341">
    <property type="component" value="Chromosome 6"/>
</dbReference>
<evidence type="ECO:0000313" key="12">
    <source>
        <dbReference type="Proteomes" id="UP000198341"/>
    </source>
</evidence>
<dbReference type="GO" id="GO:0008113">
    <property type="term" value="F:peptide-methionine (S)-S-oxide reductase activity"/>
    <property type="evidence" value="ECO:0007669"/>
    <property type="project" value="UniProtKB-EC"/>
</dbReference>
<dbReference type="EMBL" id="FO082273">
    <property type="protein sequence ID" value="CCO17101.1"/>
    <property type="molecule type" value="Genomic_DNA"/>
</dbReference>
<feature type="domain" description="Peptide methionine sulphoxide reductase MsrA" evidence="10">
    <location>
        <begin position="82"/>
        <end position="222"/>
    </location>
</feature>
<dbReference type="RefSeq" id="XP_007512501.1">
    <property type="nucleotide sequence ID" value="XM_007512439.1"/>
</dbReference>
<dbReference type="EC" id="1.8.4.11" evidence="2"/>
<dbReference type="Gene3D" id="3.30.1060.10">
    <property type="entry name" value="Peptide methionine sulphoxide reductase MsrA"/>
    <property type="match status" value="1"/>
</dbReference>
<comment type="similarity">
    <text evidence="1">Belongs to the MsrA Met sulfoxide reductase family.</text>
</comment>
<feature type="signal peptide" evidence="9">
    <location>
        <begin position="1"/>
        <end position="22"/>
    </location>
</feature>
<evidence type="ECO:0000256" key="9">
    <source>
        <dbReference type="SAM" id="SignalP"/>
    </source>
</evidence>
<dbReference type="GO" id="GO:0005737">
    <property type="term" value="C:cytoplasm"/>
    <property type="evidence" value="ECO:0007669"/>
    <property type="project" value="TreeGrafter"/>
</dbReference>
<sequence>MRISIGFLQIFFLLCIAAPTRTTICFALKQSDDGSSVPSSRGIGGKRSSSKSSSWRGNAATKRPDDFKAFQAKDNMEELEFATFSSGDFAKAEARYGCLRDVFATNVGYSSLNADWRQRFKVGEKERVLMQGHRVSGDDVETVRVYYEGGMRTYKTLLDMHFQMLEPEPWVVRRGQGDSKMYAHAIYPHTQEQLKAATEIVKEKHEKRIGPRGERVATKIVQNLRKDDGAFNFRPVEREKQKSQLMNRVELQTTQAKWNTDEHFKNDSWVFNSTEAMFVNGYLAGACSQNDHDGFEKPHDDVENTLRSFEMNLERLESLGLVHLHPDVVMVPPLGGKKQLDKDREEMLKRQERIKRGLPEFEDFDEFDDEKVKHKDKDGEL</sequence>
<dbReference type="OrthoDB" id="77405at2759"/>
<feature type="region of interest" description="Disordered" evidence="8">
    <location>
        <begin position="31"/>
        <end position="61"/>
    </location>
</feature>
<feature type="compositionally biased region" description="Low complexity" evidence="8">
    <location>
        <begin position="46"/>
        <end position="57"/>
    </location>
</feature>
<organism evidence="11 12">
    <name type="scientific">Bathycoccus prasinos</name>
    <dbReference type="NCBI Taxonomy" id="41875"/>
    <lineage>
        <taxon>Eukaryota</taxon>
        <taxon>Viridiplantae</taxon>
        <taxon>Chlorophyta</taxon>
        <taxon>Mamiellophyceae</taxon>
        <taxon>Mamiellales</taxon>
        <taxon>Bathycoccaceae</taxon>
        <taxon>Bathycoccus</taxon>
    </lineage>
</organism>
<keyword evidence="3" id="KW-0560">Oxidoreductase</keyword>
<comment type="catalytic activity">
    <reaction evidence="7">
        <text>[thioredoxin]-disulfide + L-methionine + H2O = L-methionine (S)-S-oxide + [thioredoxin]-dithiol</text>
        <dbReference type="Rhea" id="RHEA:19993"/>
        <dbReference type="Rhea" id="RHEA-COMP:10698"/>
        <dbReference type="Rhea" id="RHEA-COMP:10700"/>
        <dbReference type="ChEBI" id="CHEBI:15377"/>
        <dbReference type="ChEBI" id="CHEBI:29950"/>
        <dbReference type="ChEBI" id="CHEBI:50058"/>
        <dbReference type="ChEBI" id="CHEBI:57844"/>
        <dbReference type="ChEBI" id="CHEBI:58772"/>
        <dbReference type="EC" id="1.8.4.11"/>
    </reaction>
</comment>
<dbReference type="InterPro" id="IPR002569">
    <property type="entry name" value="Met_Sox_Rdtase_MsrA_dom"/>
</dbReference>
<proteinExistence type="inferred from homology"/>
<gene>
    <name evidence="11" type="ORF">Bathy06g02000</name>
</gene>
<dbReference type="Pfam" id="PF01625">
    <property type="entry name" value="PMSR"/>
    <property type="match status" value="1"/>
</dbReference>
<evidence type="ECO:0000256" key="5">
    <source>
        <dbReference type="ARBA" id="ARBA00030643"/>
    </source>
</evidence>
<dbReference type="GeneID" id="19015180"/>
<evidence type="ECO:0000313" key="11">
    <source>
        <dbReference type="EMBL" id="CCO17101.1"/>
    </source>
</evidence>
<accession>K8EGE8</accession>
<dbReference type="AlphaFoldDB" id="K8EGE8"/>
<evidence type="ECO:0000256" key="3">
    <source>
        <dbReference type="ARBA" id="ARBA00023002"/>
    </source>
</evidence>